<organism evidence="1 2">
    <name type="scientific">Candidatus Wolfebacteria bacterium GW2011_GWC2_39_22</name>
    <dbReference type="NCBI Taxonomy" id="1619013"/>
    <lineage>
        <taxon>Bacteria</taxon>
        <taxon>Candidatus Wolfeibacteriota</taxon>
    </lineage>
</organism>
<dbReference type="Proteomes" id="UP000034665">
    <property type="component" value="Unassembled WGS sequence"/>
</dbReference>
<dbReference type="EMBL" id="LBWR01000002">
    <property type="protein sequence ID" value="KKR12291.1"/>
    <property type="molecule type" value="Genomic_DNA"/>
</dbReference>
<dbReference type="STRING" id="1619013.UT41_C0002G0065"/>
<comment type="caution">
    <text evidence="1">The sequence shown here is derived from an EMBL/GenBank/DDBJ whole genome shotgun (WGS) entry which is preliminary data.</text>
</comment>
<proteinExistence type="predicted"/>
<gene>
    <name evidence="1" type="ORF">UT41_C0002G0065</name>
</gene>
<dbReference type="AlphaFoldDB" id="A0A0G0NHK0"/>
<evidence type="ECO:0000313" key="1">
    <source>
        <dbReference type="EMBL" id="KKR12291.1"/>
    </source>
</evidence>
<sequence>MFTINQAYGDNKLAIANFISSSPLRACENGGQNGRGEIASELELFEP</sequence>
<protein>
    <submittedName>
        <fullName evidence="1">Uncharacterized protein</fullName>
    </submittedName>
</protein>
<name>A0A0G0NHK0_9BACT</name>
<accession>A0A0G0NHK0</accession>
<evidence type="ECO:0000313" key="2">
    <source>
        <dbReference type="Proteomes" id="UP000034665"/>
    </source>
</evidence>
<reference evidence="1 2" key="1">
    <citation type="journal article" date="2015" name="Nature">
        <title>rRNA introns, odd ribosomes, and small enigmatic genomes across a large radiation of phyla.</title>
        <authorList>
            <person name="Brown C.T."/>
            <person name="Hug L.A."/>
            <person name="Thomas B.C."/>
            <person name="Sharon I."/>
            <person name="Castelle C.J."/>
            <person name="Singh A."/>
            <person name="Wilkins M.J."/>
            <person name="Williams K.H."/>
            <person name="Banfield J.F."/>
        </authorList>
    </citation>
    <scope>NUCLEOTIDE SEQUENCE [LARGE SCALE GENOMIC DNA]</scope>
</reference>